<keyword evidence="1" id="KW-1133">Transmembrane helix</keyword>
<feature type="chain" id="PRO_5028803449" evidence="2">
    <location>
        <begin position="20"/>
        <end position="777"/>
    </location>
</feature>
<dbReference type="Proteomes" id="UP000492821">
    <property type="component" value="Unassembled WGS sequence"/>
</dbReference>
<organism evidence="3 4">
    <name type="scientific">Panagrellus redivivus</name>
    <name type="common">Microworm</name>
    <dbReference type="NCBI Taxonomy" id="6233"/>
    <lineage>
        <taxon>Eukaryota</taxon>
        <taxon>Metazoa</taxon>
        <taxon>Ecdysozoa</taxon>
        <taxon>Nematoda</taxon>
        <taxon>Chromadorea</taxon>
        <taxon>Rhabditida</taxon>
        <taxon>Tylenchina</taxon>
        <taxon>Panagrolaimomorpha</taxon>
        <taxon>Panagrolaimoidea</taxon>
        <taxon>Panagrolaimidae</taxon>
        <taxon>Panagrellus</taxon>
    </lineage>
</organism>
<keyword evidence="3" id="KW-1185">Reference proteome</keyword>
<evidence type="ECO:0000313" key="4">
    <source>
        <dbReference type="WBParaSite" id="Pan_g22059.t2"/>
    </source>
</evidence>
<evidence type="ECO:0000256" key="1">
    <source>
        <dbReference type="SAM" id="Phobius"/>
    </source>
</evidence>
<keyword evidence="2" id="KW-0732">Signal</keyword>
<evidence type="ECO:0000313" key="3">
    <source>
        <dbReference type="Proteomes" id="UP000492821"/>
    </source>
</evidence>
<feature type="transmembrane region" description="Helical" evidence="1">
    <location>
        <begin position="748"/>
        <end position="771"/>
    </location>
</feature>
<dbReference type="AlphaFoldDB" id="A0A7E4VKS1"/>
<protein>
    <submittedName>
        <fullName evidence="4">Macrophage-expressed gene 1 protein</fullName>
    </submittedName>
</protein>
<evidence type="ECO:0000256" key="2">
    <source>
        <dbReference type="SAM" id="SignalP"/>
    </source>
</evidence>
<accession>A0A7E4VKS1</accession>
<reference evidence="3" key="1">
    <citation type="journal article" date="2013" name="Genetics">
        <title>The draft genome and transcriptome of Panagrellus redivivus are shaped by the harsh demands of a free-living lifestyle.</title>
        <authorList>
            <person name="Srinivasan J."/>
            <person name="Dillman A.R."/>
            <person name="Macchietto M.G."/>
            <person name="Heikkinen L."/>
            <person name="Lakso M."/>
            <person name="Fracchia K.M."/>
            <person name="Antoshechkin I."/>
            <person name="Mortazavi A."/>
            <person name="Wong G."/>
            <person name="Sternberg P.W."/>
        </authorList>
    </citation>
    <scope>NUCLEOTIDE SEQUENCE [LARGE SCALE GENOMIC DNA]</scope>
    <source>
        <strain evidence="3">MT8872</strain>
    </source>
</reference>
<name>A0A7E4VKS1_PANRE</name>
<sequence>MKQLRLIFSLVLLIQNSDATSSTSTTSTTPPLRLEDRVIDNSQVTKYEITSFTLCHATEKELEQGERSVNSSLLGYLGFSYDPISDESLFPVFDESFSECSKTPDGRFYIPNGYIVEDIGIMYYQKQVTLEEKYKSDSNAKSAGGSGEIKAGGVGGSGGGMVEHTKKKMAKEGNAMFRIIGYNEMYQLSGTFAAPFTRSFMRKIKRAIDFKSQGRHEAALYVIQKVIADYGTDVTISAKIGTFFEHHAFVASTEVSTTTETKLAVQGKVEAKLKNAAGNAGGAVTNSDSDTDGESEVDITFETWASGGPALKKYFGGKEVDLFDDSYPIALSRRTSSIGVMMEGGALGEEPHSVQHAMRRLFDDAANEYFERNTFEGCTNPENANFDYQANADDNSCEGEYCEDEKQIPNECNLVDKLLTTQNETEQDKAKKQFKYCSQNYKFVNKNGYLKLQSCGVFKQAKAFTEGHIYQKCTTNPTTEKFNEELKKLDKDRPNPCAKFTASLLNRGQSCPGNLKEHEIIEYDYVVPDVKIVYEKSMCDKEDEFDCVTIRAEIILREKITISSYWCRPQGSEYSSIGFFGYFDPEQPNNFNGQAACSHGSTPLVFFHDTTLCLKIPTPEDAELTFMYSSKDVRVKCPLNHSRQLITVVNSEKIYGCIYKKQAYYNLDTPEIVQGPYLEERVIDKDHGRSFMIIKENGKYKQKYYLESHGNNIMNQIDEHMKKLPQYNSESIEFERLQKQSVTEYIQLNYIIIVTTIIVLVLCVIACCICLKSVRKP</sequence>
<reference evidence="4" key="2">
    <citation type="submission" date="2020-10" db="UniProtKB">
        <authorList>
            <consortium name="WormBaseParasite"/>
        </authorList>
    </citation>
    <scope>IDENTIFICATION</scope>
</reference>
<keyword evidence="1" id="KW-0812">Transmembrane</keyword>
<feature type="signal peptide" evidence="2">
    <location>
        <begin position="1"/>
        <end position="19"/>
    </location>
</feature>
<dbReference type="WBParaSite" id="Pan_g22059.t2">
    <property type="protein sequence ID" value="Pan_g22059.t2"/>
    <property type="gene ID" value="Pan_g22059"/>
</dbReference>
<proteinExistence type="predicted"/>
<keyword evidence="1" id="KW-0472">Membrane</keyword>